<sequence>MATSTVDGGGPVGIKKKLREALDAIQSSGTFASQGKLPHVDPQIKVQDVGTISLPLQESQVRQMMEQAHQAPYGKGSETLVDTAVRNTLELNPDQFELGNPDWDNYVKQACACVAQDLGVDSPVSAELYKMLIYEKGAMFKPHTDTEKAPGMFATLVIGMPSPFEGGEVAVKHQGKKMILTTLRHGFSYVSWYSDVVHEVLPVRSGYRWVLTYNLCIDPSRPCPTACLHTDEARHLHRILKAWLNQNTREGRELSHAYYRLDHEYTQANISLNALKGRDLASVHLLKEISNDLNLEIFLAVIAKRQMGSCRYDDDYSRKSYRSYKSYYDNIYFDNYDVGHRGRSGAIHDLEEIIDTSYEIDTLVGLDGCEVMKSMTLKKDNVLQKKCFDVDPEEDYLGYQGNFVRAQKQPTGIAWRQAVVIVPRDSIAHFLKVSPERNGLYTYSECQGNKASIIGYLAKSLVHTPDDQFLIKTLRDLCQEVWTVSESGPPGSYRPPRIVLPEAVITKVLQAAIILKDQDFVKDAMDRHEGNLSLDFFTWAQEQIAAGLITFDIIKDSVLRAILTFPVLWKRQVAVNNFVPPNESMSDDVRSLVQRVHNKILEMMPQQDLGRQDGHAVVDMIPEYHDFSYLSGRVAPLVETRLPATSFIFAFLSRLDQRTTEGAFPTEDGTNLYKQVAKLFVDEIDIHTLTGDGDKRSAAKAARFAYSPQEPQPASLPKSSVVTHEILAKFFSTLIRITSDSDSIVGNLSRRICSQAPAIEASAFHLLWLPFLHALVRVCEANSIPTSTPDYQQIFAAILKAYINNYVGERPSHDGNYVRPTVGHCCADCISLNRFLSDPAQTVGRFSVNQKRRQHLYRRLDAAGIDCKHETERIGSPQTLVVTKSFRHHERDFAAWGKRKAEARVKLLDFNKRDLTAWLGEEYEGLMGMVGHRPSSGRRPARTVPLPSQSLAPVLPNQQTRPRKRKAADIDVVYLMGDD</sequence>
<feature type="compositionally biased region" description="Polar residues" evidence="1">
    <location>
        <begin position="946"/>
        <end position="960"/>
    </location>
</feature>
<accession>A0A1V6SLM1</accession>
<keyword evidence="4" id="KW-1185">Reference proteome</keyword>
<dbReference type="InterPro" id="IPR044862">
    <property type="entry name" value="Pro_4_hyd_alph_FE2OG_OXY"/>
</dbReference>
<proteinExistence type="predicted"/>
<dbReference type="Proteomes" id="UP000191342">
    <property type="component" value="Unassembled WGS sequence"/>
</dbReference>
<comment type="caution">
    <text evidence="3">The sequence shown here is derived from an EMBL/GenBank/DDBJ whole genome shotgun (WGS) entry which is preliminary data.</text>
</comment>
<evidence type="ECO:0000313" key="3">
    <source>
        <dbReference type="EMBL" id="OQE14579.1"/>
    </source>
</evidence>
<evidence type="ECO:0000313" key="4">
    <source>
        <dbReference type="Proteomes" id="UP000191342"/>
    </source>
</evidence>
<name>A0A1V6SLM1_9EURO</name>
<dbReference type="PROSITE" id="PS51471">
    <property type="entry name" value="FE2OG_OXY"/>
    <property type="match status" value="1"/>
</dbReference>
<feature type="region of interest" description="Disordered" evidence="1">
    <location>
        <begin position="931"/>
        <end position="966"/>
    </location>
</feature>
<evidence type="ECO:0000259" key="2">
    <source>
        <dbReference type="PROSITE" id="PS51471"/>
    </source>
</evidence>
<organism evidence="3 4">
    <name type="scientific">Penicillium flavigenum</name>
    <dbReference type="NCBI Taxonomy" id="254877"/>
    <lineage>
        <taxon>Eukaryota</taxon>
        <taxon>Fungi</taxon>
        <taxon>Dikarya</taxon>
        <taxon>Ascomycota</taxon>
        <taxon>Pezizomycotina</taxon>
        <taxon>Eurotiomycetes</taxon>
        <taxon>Eurotiomycetidae</taxon>
        <taxon>Eurotiales</taxon>
        <taxon>Aspergillaceae</taxon>
        <taxon>Penicillium</taxon>
    </lineage>
</organism>
<evidence type="ECO:0000256" key="1">
    <source>
        <dbReference type="SAM" id="MobiDB-lite"/>
    </source>
</evidence>
<dbReference type="Gene3D" id="2.60.120.620">
    <property type="entry name" value="q2cbj1_9rhob like domain"/>
    <property type="match status" value="1"/>
</dbReference>
<dbReference type="PANTHER" id="PTHR33099">
    <property type="entry name" value="FE2OG DIOXYGENASE DOMAIN-CONTAINING PROTEIN"/>
    <property type="match status" value="1"/>
</dbReference>
<reference evidence="4" key="1">
    <citation type="journal article" date="2017" name="Nat. Microbiol.">
        <title>Global analysis of biosynthetic gene clusters reveals vast potential of secondary metabolite production in Penicillium species.</title>
        <authorList>
            <person name="Nielsen J.C."/>
            <person name="Grijseels S."/>
            <person name="Prigent S."/>
            <person name="Ji B."/>
            <person name="Dainat J."/>
            <person name="Nielsen K.F."/>
            <person name="Frisvad J.C."/>
            <person name="Workman M."/>
            <person name="Nielsen J."/>
        </authorList>
    </citation>
    <scope>NUCLEOTIDE SEQUENCE [LARGE SCALE GENOMIC DNA]</scope>
    <source>
        <strain evidence="4">IBT 14082</strain>
    </source>
</reference>
<dbReference type="OrthoDB" id="27483at2759"/>
<dbReference type="EMBL" id="MLQL01000037">
    <property type="protein sequence ID" value="OQE14579.1"/>
    <property type="molecule type" value="Genomic_DNA"/>
</dbReference>
<feature type="domain" description="Fe2OG dioxygenase" evidence="2">
    <location>
        <begin position="119"/>
        <end position="217"/>
    </location>
</feature>
<dbReference type="Pfam" id="PF13640">
    <property type="entry name" value="2OG-FeII_Oxy_3"/>
    <property type="match status" value="1"/>
</dbReference>
<gene>
    <name evidence="3" type="ORF">PENFLA_c037G06197</name>
</gene>
<dbReference type="AlphaFoldDB" id="A0A1V6SLM1"/>
<protein>
    <recommendedName>
        <fullName evidence="2">Fe2OG dioxygenase domain-containing protein</fullName>
    </recommendedName>
</protein>
<dbReference type="PANTHER" id="PTHR33099:SF7">
    <property type="entry name" value="MYND-TYPE DOMAIN-CONTAINING PROTEIN"/>
    <property type="match status" value="1"/>
</dbReference>
<dbReference type="InterPro" id="IPR005123">
    <property type="entry name" value="Oxoglu/Fe-dep_dioxygenase_dom"/>
</dbReference>